<dbReference type="OrthoDB" id="3819655at2"/>
<evidence type="ECO:0000313" key="4">
    <source>
        <dbReference type="EMBL" id="OAP86455.1"/>
    </source>
</evidence>
<dbReference type="Proteomes" id="UP000078368">
    <property type="component" value="Unassembled WGS sequence"/>
</dbReference>
<evidence type="ECO:0000256" key="1">
    <source>
        <dbReference type="SAM" id="MobiDB-lite"/>
    </source>
</evidence>
<proteinExistence type="predicted"/>
<accession>A0A179B4Z0</accession>
<feature type="compositionally biased region" description="Basic and acidic residues" evidence="1">
    <location>
        <begin position="112"/>
        <end position="132"/>
    </location>
</feature>
<feature type="transmembrane region" description="Helical" evidence="2">
    <location>
        <begin position="39"/>
        <end position="58"/>
    </location>
</feature>
<gene>
    <name evidence="4" type="ORF">A4H34_04750</name>
</gene>
<dbReference type="AlphaFoldDB" id="A0A179B4Z0"/>
<protein>
    <recommendedName>
        <fullName evidence="3">Low molecular weight protein antigen 6 PH domain-containing protein</fullName>
    </recommendedName>
</protein>
<organism evidence="4 5">
    <name type="scientific">Peptidiphaga gingivicola</name>
    <dbReference type="NCBI Taxonomy" id="2741497"/>
    <lineage>
        <taxon>Bacteria</taxon>
        <taxon>Bacillati</taxon>
        <taxon>Actinomycetota</taxon>
        <taxon>Actinomycetes</taxon>
        <taxon>Actinomycetales</taxon>
        <taxon>Actinomycetaceae</taxon>
        <taxon>Peptidiphaga</taxon>
    </lineage>
</organism>
<evidence type="ECO:0000259" key="3">
    <source>
        <dbReference type="Pfam" id="PF10756"/>
    </source>
</evidence>
<comment type="caution">
    <text evidence="4">The sequence shown here is derived from an EMBL/GenBank/DDBJ whole genome shotgun (WGS) entry which is preliminary data.</text>
</comment>
<evidence type="ECO:0000313" key="5">
    <source>
        <dbReference type="Proteomes" id="UP000078368"/>
    </source>
</evidence>
<dbReference type="Pfam" id="PF10756">
    <property type="entry name" value="bPH_6"/>
    <property type="match status" value="1"/>
</dbReference>
<dbReference type="STRING" id="1823756.A4H34_04750"/>
<feature type="region of interest" description="Disordered" evidence="1">
    <location>
        <begin position="108"/>
        <end position="132"/>
    </location>
</feature>
<evidence type="ECO:0000256" key="2">
    <source>
        <dbReference type="SAM" id="Phobius"/>
    </source>
</evidence>
<name>A0A179B4Z0_9ACTO</name>
<keyword evidence="2" id="KW-0472">Membrane</keyword>
<dbReference type="InterPro" id="IPR019692">
    <property type="entry name" value="CFP-6_PH"/>
</dbReference>
<sequence>MPTIRFRLRNPRQAVKGGLFAAFAAFIEAASVMDSARASLVPPTLIAAGILALAYVFYLRPYVTLDDAGITLGNWIRTVRIPWREYKGLSSKLGLKVLSEKGDDAVASYPRSDNRRDRIARRSEEAYRRPEPALRPKADLQWATPLQARLAIDSANREAAKGEAEAFASGGGEQYSHRFCPASCFALAAGLVAIAEGVRQAVSG</sequence>
<feature type="domain" description="Low molecular weight protein antigen 6 PH" evidence="3">
    <location>
        <begin position="60"/>
        <end position="98"/>
    </location>
</feature>
<keyword evidence="5" id="KW-1185">Reference proteome</keyword>
<dbReference type="RefSeq" id="WP_064231258.1">
    <property type="nucleotide sequence ID" value="NZ_LVZK01000001.1"/>
</dbReference>
<keyword evidence="2" id="KW-1133">Transmembrane helix</keyword>
<reference evidence="4 5" key="1">
    <citation type="submission" date="2016-04" db="EMBL/GenBank/DDBJ databases">
        <title>Peptidophaga gingivicola gen. nov., sp. nov., isolated from human subgingival plaque.</title>
        <authorList>
            <person name="Beall C.J."/>
            <person name="Mokrzan E.M."/>
            <person name="Griffen A.L."/>
            <person name="Leys E.J."/>
        </authorList>
    </citation>
    <scope>NUCLEOTIDE SEQUENCE [LARGE SCALE GENOMIC DNA]</scope>
    <source>
        <strain evidence="4 5">BA112</strain>
    </source>
</reference>
<keyword evidence="2" id="KW-0812">Transmembrane</keyword>
<dbReference type="EMBL" id="LVZK01000001">
    <property type="protein sequence ID" value="OAP86455.1"/>
    <property type="molecule type" value="Genomic_DNA"/>
</dbReference>